<organism evidence="1 2">
    <name type="scientific">Mixta hanseatica</name>
    <dbReference type="NCBI Taxonomy" id="2872648"/>
    <lineage>
        <taxon>Bacteria</taxon>
        <taxon>Pseudomonadati</taxon>
        <taxon>Pseudomonadota</taxon>
        <taxon>Gammaproteobacteria</taxon>
        <taxon>Enterobacterales</taxon>
        <taxon>Erwiniaceae</taxon>
        <taxon>Mixta</taxon>
    </lineage>
</organism>
<dbReference type="SUPFAM" id="SSF51316">
    <property type="entry name" value="Mss4-like"/>
    <property type="match status" value="1"/>
</dbReference>
<protein>
    <submittedName>
        <fullName evidence="1">GFA family protein</fullName>
    </submittedName>
</protein>
<dbReference type="EMBL" id="CP082904">
    <property type="protein sequence ID" value="UQY46178.1"/>
    <property type="molecule type" value="Genomic_DNA"/>
</dbReference>
<sequence length="51" mass="5516">MCRKQTGVGYNLATLVKLEDFAWIKGEGAIFCACLGGKKKACFCLFPLALS</sequence>
<proteinExistence type="predicted"/>
<dbReference type="InterPro" id="IPR011057">
    <property type="entry name" value="Mss4-like_sf"/>
</dbReference>
<name>A0ABY4RF63_9GAMM</name>
<reference evidence="1" key="1">
    <citation type="submission" date="2021-09" db="EMBL/GenBank/DDBJ databases">
        <title>First case of bloodstream infection caused by Mixta hanseatica sp. nov., a member of the Erwiniaceae family.</title>
        <authorList>
            <person name="Both A."/>
            <person name="Huang J."/>
            <person name="Wenzel P."/>
            <person name="Aepfelbacher M."/>
            <person name="Rohde H."/>
            <person name="Christner M."/>
            <person name="Hentschke M."/>
        </authorList>
    </citation>
    <scope>NUCLEOTIDE SEQUENCE</scope>
    <source>
        <strain evidence="1">X22927</strain>
    </source>
</reference>
<dbReference type="RefSeq" id="WP_350355814.1">
    <property type="nucleotide sequence ID" value="NZ_CP082904.1"/>
</dbReference>
<keyword evidence="2" id="KW-1185">Reference proteome</keyword>
<gene>
    <name evidence="1" type="ORF">K6958_13360</name>
</gene>
<evidence type="ECO:0000313" key="1">
    <source>
        <dbReference type="EMBL" id="UQY46178.1"/>
    </source>
</evidence>
<accession>A0ABY4RF63</accession>
<evidence type="ECO:0000313" key="2">
    <source>
        <dbReference type="Proteomes" id="UP001056635"/>
    </source>
</evidence>
<dbReference type="Proteomes" id="UP001056635">
    <property type="component" value="Chromosome"/>
</dbReference>